<reference evidence="4" key="1">
    <citation type="submission" date="2022-05" db="EMBL/GenBank/DDBJ databases">
        <title>Jatrophihabitans sp. SB3-54 whole genome sequence.</title>
        <authorList>
            <person name="Suh M.K."/>
            <person name="Eom M.K."/>
            <person name="Kim J.S."/>
            <person name="Kim H.S."/>
            <person name="Do H.E."/>
            <person name="Shin Y.K."/>
            <person name="Lee J.-S."/>
        </authorList>
    </citation>
    <scope>NUCLEOTIDE SEQUENCE</scope>
    <source>
        <strain evidence="4">SB3-54</strain>
    </source>
</reference>
<dbReference type="EMBL" id="CP097463">
    <property type="protein sequence ID" value="WAX57606.1"/>
    <property type="molecule type" value="Genomic_DNA"/>
</dbReference>
<dbReference type="PROSITE" id="PS51257">
    <property type="entry name" value="PROKAR_LIPOPROTEIN"/>
    <property type="match status" value="1"/>
</dbReference>
<dbReference type="CDD" id="cd01004">
    <property type="entry name" value="PBP2_MidA_like"/>
    <property type="match status" value="1"/>
</dbReference>
<dbReference type="SUPFAM" id="SSF53850">
    <property type="entry name" value="Periplasmic binding protein-like II"/>
    <property type="match status" value="1"/>
</dbReference>
<feature type="domain" description="Solute-binding protein family 3/N-terminal" evidence="3">
    <location>
        <begin position="60"/>
        <end position="289"/>
    </location>
</feature>
<protein>
    <submittedName>
        <fullName evidence="4">ABC transporter substrate-binding protein</fullName>
    </submittedName>
</protein>
<dbReference type="Pfam" id="PF00497">
    <property type="entry name" value="SBP_bac_3"/>
    <property type="match status" value="1"/>
</dbReference>
<dbReference type="Gene3D" id="3.40.190.10">
    <property type="entry name" value="Periplasmic binding protein-like II"/>
    <property type="match status" value="2"/>
</dbReference>
<evidence type="ECO:0000256" key="1">
    <source>
        <dbReference type="ARBA" id="ARBA00022729"/>
    </source>
</evidence>
<evidence type="ECO:0000256" key="2">
    <source>
        <dbReference type="SAM" id="SignalP"/>
    </source>
</evidence>
<evidence type="ECO:0000259" key="3">
    <source>
        <dbReference type="SMART" id="SM00062"/>
    </source>
</evidence>
<feature type="chain" id="PRO_5045701260" evidence="2">
    <location>
        <begin position="23"/>
        <end position="303"/>
    </location>
</feature>
<accession>A0ABY7K3A9</accession>
<dbReference type="Proteomes" id="UP001164693">
    <property type="component" value="Chromosome"/>
</dbReference>
<keyword evidence="1 2" id="KW-0732">Signal</keyword>
<name>A0ABY7K3A9_9ACTN</name>
<dbReference type="RefSeq" id="WP_269444151.1">
    <property type="nucleotide sequence ID" value="NZ_CP097463.1"/>
</dbReference>
<sequence>MKLHSLPRRGAAIALSATLLLAAGCASSSKHGTPDDPGASLRVSHQLNADLPDDIRSRGELRVVTDASYAPASSFAADGRTNIGFEPDLGAALGRVLGIRVVFRNADFATLPALVNSGRADLIISAMTDTAEREKDLDFVNYFAAGTSVVVSRGNPHGISDLESLCGQRVAVQAGTVQQDLLKREQSRCGAKLIKVTATDTNDDALMLLRTGRAAAMLMDYPPAEALTTDPSTRAHYQLATTTQYEPGLYGIGIAKGNTALRETVSAALSVLISSGTYAAVLREWNVSEGAVAEVSTNAATGG</sequence>
<evidence type="ECO:0000313" key="4">
    <source>
        <dbReference type="EMBL" id="WAX57606.1"/>
    </source>
</evidence>
<proteinExistence type="predicted"/>
<dbReference type="InterPro" id="IPR001638">
    <property type="entry name" value="Solute-binding_3/MltF_N"/>
</dbReference>
<gene>
    <name evidence="4" type="ORF">M6B22_02280</name>
</gene>
<organism evidence="4 5">
    <name type="scientific">Jatrophihabitans cynanchi</name>
    <dbReference type="NCBI Taxonomy" id="2944128"/>
    <lineage>
        <taxon>Bacteria</taxon>
        <taxon>Bacillati</taxon>
        <taxon>Actinomycetota</taxon>
        <taxon>Actinomycetes</taxon>
        <taxon>Jatrophihabitantales</taxon>
        <taxon>Jatrophihabitantaceae</taxon>
        <taxon>Jatrophihabitans</taxon>
    </lineage>
</organism>
<dbReference type="PANTHER" id="PTHR35936">
    <property type="entry name" value="MEMBRANE-BOUND LYTIC MUREIN TRANSGLYCOSYLASE F"/>
    <property type="match status" value="1"/>
</dbReference>
<evidence type="ECO:0000313" key="5">
    <source>
        <dbReference type="Proteomes" id="UP001164693"/>
    </source>
</evidence>
<dbReference type="PANTHER" id="PTHR35936:SF17">
    <property type="entry name" value="ARGININE-BINDING EXTRACELLULAR PROTEIN ARTP"/>
    <property type="match status" value="1"/>
</dbReference>
<dbReference type="SMART" id="SM00062">
    <property type="entry name" value="PBPb"/>
    <property type="match status" value="1"/>
</dbReference>
<feature type="signal peptide" evidence="2">
    <location>
        <begin position="1"/>
        <end position="22"/>
    </location>
</feature>
<keyword evidence="5" id="KW-1185">Reference proteome</keyword>